<gene>
    <name evidence="3" type="primary">spoIVB</name>
    <name evidence="3" type="ORF">IAD25_03045</name>
</gene>
<feature type="domain" description="PDZ" evidence="1">
    <location>
        <begin position="47"/>
        <end position="122"/>
    </location>
</feature>
<evidence type="ECO:0000259" key="1">
    <source>
        <dbReference type="PROSITE" id="PS50106"/>
    </source>
</evidence>
<dbReference type="PROSITE" id="PS50106">
    <property type="entry name" value="PDZ"/>
    <property type="match status" value="1"/>
</dbReference>
<dbReference type="NCBIfam" id="TIGR02860">
    <property type="entry name" value="spore_IV_B"/>
    <property type="match status" value="1"/>
</dbReference>
<dbReference type="EMBL" id="DVOB01000068">
    <property type="protein sequence ID" value="HIU95672.1"/>
    <property type="molecule type" value="Genomic_DNA"/>
</dbReference>
<reference evidence="3" key="2">
    <citation type="journal article" date="2021" name="PeerJ">
        <title>Extensive microbial diversity within the chicken gut microbiome revealed by metagenomics and culture.</title>
        <authorList>
            <person name="Gilroy R."/>
            <person name="Ravi A."/>
            <person name="Getino M."/>
            <person name="Pursley I."/>
            <person name="Horton D.L."/>
            <person name="Alikhan N.F."/>
            <person name="Baker D."/>
            <person name="Gharbi K."/>
            <person name="Hall N."/>
            <person name="Watson M."/>
            <person name="Adriaenssens E.M."/>
            <person name="Foster-Nyarko E."/>
            <person name="Jarju S."/>
            <person name="Secka A."/>
            <person name="Antonio M."/>
            <person name="Oren A."/>
            <person name="Chaudhuri R.R."/>
            <person name="La Ragione R."/>
            <person name="Hildebrand F."/>
            <person name="Pallen M.J."/>
        </authorList>
    </citation>
    <scope>NUCLEOTIDE SEQUENCE</scope>
    <source>
        <strain evidence="3">ChiSjej4B22-8349</strain>
    </source>
</reference>
<dbReference type="SMART" id="SM00228">
    <property type="entry name" value="PDZ"/>
    <property type="match status" value="1"/>
</dbReference>
<organism evidence="3 4">
    <name type="scientific">Candidatus Allocopromorpha excrementipullorum</name>
    <dbReference type="NCBI Taxonomy" id="2840743"/>
    <lineage>
        <taxon>Bacteria</taxon>
        <taxon>Bacillati</taxon>
        <taxon>Bacillota</taxon>
        <taxon>Clostridia</taxon>
        <taxon>Eubacteriales</taxon>
        <taxon>Eubacteriaceae</taxon>
        <taxon>Eubacteriaceae incertae sedis</taxon>
        <taxon>Candidatus Allocopromorpha</taxon>
    </lineage>
</organism>
<dbReference type="InterPro" id="IPR014219">
    <property type="entry name" value="SpoIVB"/>
</dbReference>
<dbReference type="Pfam" id="PF05580">
    <property type="entry name" value="Peptidase_S55"/>
    <property type="match status" value="1"/>
</dbReference>
<sequence length="355" mass="38453">MKSFLKKSALVLCGLLLSIIIIGQFFPQTERTAASPVVAEKVLVPGGQSVGVKMDVRGVLIVGLEEIEGKSGEKVNPGLLSGLQIGDIIMAINGTEVYRADEVQSIVNEAKGTVRLKVKRNDSIINVEVDPVESGEDGLYKLGVWVKDKTAGIGTLTYYDPSNSTFGALGHGIVDPETGAILSVETGLLLESQVQEVQEGKDGEPGEIRGIFYHSDDPLGSLEKNSSYGVFGLAYHPMESPLYDQPLAVGTREQVELGDAYILSTLSNNEIKRFDIEIEKIEDQDSPADKSMVIRVTDEELLEESGGIVQGMSGSPIIQNDRIIGAVTHVFVNDPQRGYGIFIEWMLEESNLVEK</sequence>
<protein>
    <submittedName>
        <fullName evidence="3">SpoIVB peptidase</fullName>
        <ecNumber evidence="3">3.4.21.116</ecNumber>
    </submittedName>
</protein>
<dbReference type="PROSITE" id="PS51494">
    <property type="entry name" value="SPOIVB"/>
    <property type="match status" value="1"/>
</dbReference>
<keyword evidence="3" id="KW-0378">Hydrolase</keyword>
<name>A0A9D1N5T4_9FIRM</name>
<evidence type="ECO:0000313" key="4">
    <source>
        <dbReference type="Proteomes" id="UP000824130"/>
    </source>
</evidence>
<dbReference type="EC" id="3.4.21.116" evidence="3"/>
<dbReference type="SUPFAM" id="SSF50156">
    <property type="entry name" value="PDZ domain-like"/>
    <property type="match status" value="1"/>
</dbReference>
<evidence type="ECO:0000259" key="2">
    <source>
        <dbReference type="PROSITE" id="PS51494"/>
    </source>
</evidence>
<dbReference type="GO" id="GO:0016787">
    <property type="term" value="F:hydrolase activity"/>
    <property type="evidence" value="ECO:0007669"/>
    <property type="project" value="UniProtKB-KW"/>
</dbReference>
<dbReference type="Pfam" id="PF17820">
    <property type="entry name" value="PDZ_6"/>
    <property type="match status" value="1"/>
</dbReference>
<dbReference type="InterPro" id="IPR009003">
    <property type="entry name" value="Peptidase_S1_PA"/>
</dbReference>
<evidence type="ECO:0000313" key="3">
    <source>
        <dbReference type="EMBL" id="HIU95672.1"/>
    </source>
</evidence>
<dbReference type="Gene3D" id="2.30.42.10">
    <property type="match status" value="1"/>
</dbReference>
<comment type="caution">
    <text evidence="3">The sequence shown here is derived from an EMBL/GenBank/DDBJ whole genome shotgun (WGS) entry which is preliminary data.</text>
</comment>
<feature type="domain" description="Peptidase S55" evidence="2">
    <location>
        <begin position="123"/>
        <end position="355"/>
    </location>
</feature>
<accession>A0A9D1N5T4</accession>
<dbReference type="Proteomes" id="UP000824130">
    <property type="component" value="Unassembled WGS sequence"/>
</dbReference>
<dbReference type="InterPro" id="IPR001478">
    <property type="entry name" value="PDZ"/>
</dbReference>
<reference evidence="3" key="1">
    <citation type="submission" date="2020-10" db="EMBL/GenBank/DDBJ databases">
        <authorList>
            <person name="Gilroy R."/>
        </authorList>
    </citation>
    <scope>NUCLEOTIDE SEQUENCE</scope>
    <source>
        <strain evidence="3">ChiSjej4B22-8349</strain>
    </source>
</reference>
<dbReference type="InterPro" id="IPR036034">
    <property type="entry name" value="PDZ_sf"/>
</dbReference>
<proteinExistence type="predicted"/>
<dbReference type="InterPro" id="IPR041489">
    <property type="entry name" value="PDZ_6"/>
</dbReference>
<dbReference type="InterPro" id="IPR008763">
    <property type="entry name" value="Peptidase_S55"/>
</dbReference>
<dbReference type="AlphaFoldDB" id="A0A9D1N5T4"/>
<dbReference type="SUPFAM" id="SSF50494">
    <property type="entry name" value="Trypsin-like serine proteases"/>
    <property type="match status" value="1"/>
</dbReference>